<keyword evidence="3" id="KW-0028">Amino-acid biosynthesis</keyword>
<dbReference type="InterPro" id="IPR016181">
    <property type="entry name" value="Acyl_CoA_acyltransferase"/>
</dbReference>
<evidence type="ECO:0000256" key="3">
    <source>
        <dbReference type="ARBA" id="ARBA00022605"/>
    </source>
</evidence>
<dbReference type="Proteomes" id="UP001374535">
    <property type="component" value="Chromosome 5"/>
</dbReference>
<dbReference type="InterPro" id="IPR000182">
    <property type="entry name" value="GNAT_dom"/>
</dbReference>
<organism evidence="8 9">
    <name type="scientific">Vigna mungo</name>
    <name type="common">Black gram</name>
    <name type="synonym">Phaseolus mungo</name>
    <dbReference type="NCBI Taxonomy" id="3915"/>
    <lineage>
        <taxon>Eukaryota</taxon>
        <taxon>Viridiplantae</taxon>
        <taxon>Streptophyta</taxon>
        <taxon>Embryophyta</taxon>
        <taxon>Tracheophyta</taxon>
        <taxon>Spermatophyta</taxon>
        <taxon>Magnoliopsida</taxon>
        <taxon>eudicotyledons</taxon>
        <taxon>Gunneridae</taxon>
        <taxon>Pentapetalae</taxon>
        <taxon>rosids</taxon>
        <taxon>fabids</taxon>
        <taxon>Fabales</taxon>
        <taxon>Fabaceae</taxon>
        <taxon>Papilionoideae</taxon>
        <taxon>50 kb inversion clade</taxon>
        <taxon>NPAAA clade</taxon>
        <taxon>indigoferoid/millettioid clade</taxon>
        <taxon>Phaseoleae</taxon>
        <taxon>Vigna</taxon>
    </lineage>
</organism>
<name>A0AAQ3S1A9_VIGMU</name>
<evidence type="ECO:0000256" key="4">
    <source>
        <dbReference type="ARBA" id="ARBA00022679"/>
    </source>
</evidence>
<sequence length="755" mass="83226">MATATSKATISVPFLSHGSAPNFHFLHLLSPLATATLPRRSRTFRSHNNKTTTLSPRGCGCHQSRAAEEHLGISEEDEEFVNVLRESQSYVLVNRASVFVVLISAEVVASPYFDPILKFPCLAAKVWEFLRHRHRSPARCEISIFLMARSLCPSLPNTSTFSDFRKLCSSSHHLCFHSPKSNLQFKPRRGPEARPLGNRKKGSSKKFTASSEGANGYGSIEAEGYNGSVEDKQFVRSFREAWPYLWAYRGSTFVVIISGEIDIAFLHQLGIRFVLVPGTHVQIDKLLNERAIDLIILFVGCQPKYVGRYRITDEASLEAAMEAAGGIRLMIEAKLSPGPSICNIRRHGDNSRWHEVGVSVASGNFLAAKRRGVVNGIDFGSTGEVKKVDVSRMRERLDGGCVVILTNLGYSSSGEVLNCKVARLESDKSLSPGYLLMIYFSSSTYEVATACALAIGADKLICLIDGPILDENGRLIRFLPLQEADMLIRKRAEQSEVAANYVKVVDEEGFNSPEYNNFNGIVKPPPIGRFTEWHKATFHNGVGFENGNGLESSEQGFAIGGQERLSRMHGYLSELAAAAFVCRGGVQRVHLLDGTISGVLLLELFKRDGMGTMVASLVGILVDFMLELPYRPQMLEIRGLDLNSISEHSPFFSSMKPYVKNGTRTAEVKDMSGIKQLIQPLEASGILVKRTDEELLQTLDSFVVVEREGHIIACAALFPHFEEKCGEIACIAVSPDCRGQGQGDKLLGMLFFCGW</sequence>
<dbReference type="SUPFAM" id="SSF55729">
    <property type="entry name" value="Acyl-CoA N-acyltransferases (Nat)"/>
    <property type="match status" value="1"/>
</dbReference>
<evidence type="ECO:0000256" key="6">
    <source>
        <dbReference type="SAM" id="MobiDB-lite"/>
    </source>
</evidence>
<dbReference type="Gene3D" id="3.40.630.30">
    <property type="match status" value="1"/>
</dbReference>
<keyword evidence="2" id="KW-0055">Arginine biosynthesis</keyword>
<comment type="pathway">
    <text evidence="1">Amino-acid biosynthesis; L-arginine biosynthesis.</text>
</comment>
<evidence type="ECO:0000256" key="1">
    <source>
        <dbReference type="ARBA" id="ARBA00004730"/>
    </source>
</evidence>
<feature type="domain" description="N-acetyltransferase" evidence="7">
    <location>
        <begin position="661"/>
        <end position="755"/>
    </location>
</feature>
<gene>
    <name evidence="8" type="ORF">V8G54_016399</name>
</gene>
<accession>A0AAQ3S1A9</accession>
<dbReference type="InterPro" id="IPR033719">
    <property type="entry name" value="NAGS_kin"/>
</dbReference>
<dbReference type="EMBL" id="CP144696">
    <property type="protein sequence ID" value="WVZ11869.1"/>
    <property type="molecule type" value="Genomic_DNA"/>
</dbReference>
<evidence type="ECO:0000256" key="2">
    <source>
        <dbReference type="ARBA" id="ARBA00022571"/>
    </source>
</evidence>
<evidence type="ECO:0000259" key="7">
    <source>
        <dbReference type="PROSITE" id="PS51186"/>
    </source>
</evidence>
<dbReference type="GO" id="GO:0004042">
    <property type="term" value="F:L-glutamate N-acetyltransferase activity"/>
    <property type="evidence" value="ECO:0007669"/>
    <property type="project" value="InterPro"/>
</dbReference>
<protein>
    <recommendedName>
        <fullName evidence="7">N-acetyltransferase domain-containing protein</fullName>
    </recommendedName>
</protein>
<evidence type="ECO:0000256" key="5">
    <source>
        <dbReference type="ARBA" id="ARBA00023315"/>
    </source>
</evidence>
<dbReference type="InterPro" id="IPR010167">
    <property type="entry name" value="NH2A_AcTrfase"/>
</dbReference>
<dbReference type="PANTHER" id="PTHR30602:SF12">
    <property type="entry name" value="AMINO-ACID ACETYLTRANSFERASE NAGS1, CHLOROPLASTIC-RELATED"/>
    <property type="match status" value="1"/>
</dbReference>
<dbReference type="CDD" id="cd04301">
    <property type="entry name" value="NAT_SF"/>
    <property type="match status" value="1"/>
</dbReference>
<keyword evidence="9" id="KW-1185">Reference proteome</keyword>
<dbReference type="PANTHER" id="PTHR30602">
    <property type="entry name" value="AMINO-ACID ACETYLTRANSFERASE"/>
    <property type="match status" value="1"/>
</dbReference>
<dbReference type="AlphaFoldDB" id="A0AAQ3S1A9"/>
<keyword evidence="4" id="KW-0808">Transferase</keyword>
<dbReference type="GO" id="GO:0006526">
    <property type="term" value="P:L-arginine biosynthetic process"/>
    <property type="evidence" value="ECO:0007669"/>
    <property type="project" value="UniProtKB-KW"/>
</dbReference>
<dbReference type="PROSITE" id="PS51186">
    <property type="entry name" value="GNAT"/>
    <property type="match status" value="1"/>
</dbReference>
<dbReference type="GO" id="GO:0005737">
    <property type="term" value="C:cytoplasm"/>
    <property type="evidence" value="ECO:0007669"/>
    <property type="project" value="InterPro"/>
</dbReference>
<evidence type="ECO:0000313" key="8">
    <source>
        <dbReference type="EMBL" id="WVZ11869.1"/>
    </source>
</evidence>
<feature type="region of interest" description="Disordered" evidence="6">
    <location>
        <begin position="185"/>
        <end position="213"/>
    </location>
</feature>
<dbReference type="InterPro" id="IPR036393">
    <property type="entry name" value="AceGlu_kinase-like_sf"/>
</dbReference>
<dbReference type="Gene3D" id="3.40.1160.10">
    <property type="entry name" value="Acetylglutamate kinase-like"/>
    <property type="match status" value="1"/>
</dbReference>
<dbReference type="CDD" id="cd04237">
    <property type="entry name" value="AAK_NAGS-ABP"/>
    <property type="match status" value="1"/>
</dbReference>
<evidence type="ECO:0000313" key="9">
    <source>
        <dbReference type="Proteomes" id="UP001374535"/>
    </source>
</evidence>
<dbReference type="Pfam" id="PF00583">
    <property type="entry name" value="Acetyltransf_1"/>
    <property type="match status" value="1"/>
</dbReference>
<keyword evidence="5" id="KW-0012">Acyltransferase</keyword>
<dbReference type="SUPFAM" id="SSF53633">
    <property type="entry name" value="Carbamate kinase-like"/>
    <property type="match status" value="2"/>
</dbReference>
<proteinExistence type="predicted"/>
<reference evidence="8 9" key="1">
    <citation type="journal article" date="2023" name="Life. Sci Alliance">
        <title>Evolutionary insights into 3D genome organization and epigenetic landscape of Vigna mungo.</title>
        <authorList>
            <person name="Junaid A."/>
            <person name="Singh B."/>
            <person name="Bhatia S."/>
        </authorList>
    </citation>
    <scope>NUCLEOTIDE SEQUENCE [LARGE SCALE GENOMIC DNA]</scope>
    <source>
        <strain evidence="8">Urdbean</strain>
    </source>
</reference>